<keyword evidence="2" id="KW-1185">Reference proteome</keyword>
<gene>
    <name evidence="1" type="ORF">OsI_19203</name>
</gene>
<dbReference type="AlphaFoldDB" id="A2Y2H6"/>
<organism evidence="1 2">
    <name type="scientific">Oryza sativa subsp. indica</name>
    <name type="common">Rice</name>
    <dbReference type="NCBI Taxonomy" id="39946"/>
    <lineage>
        <taxon>Eukaryota</taxon>
        <taxon>Viridiplantae</taxon>
        <taxon>Streptophyta</taxon>
        <taxon>Embryophyta</taxon>
        <taxon>Tracheophyta</taxon>
        <taxon>Spermatophyta</taxon>
        <taxon>Magnoliopsida</taxon>
        <taxon>Liliopsida</taxon>
        <taxon>Poales</taxon>
        <taxon>Poaceae</taxon>
        <taxon>BOP clade</taxon>
        <taxon>Oryzoideae</taxon>
        <taxon>Oryzeae</taxon>
        <taxon>Oryzinae</taxon>
        <taxon>Oryza</taxon>
        <taxon>Oryza sativa</taxon>
    </lineage>
</organism>
<evidence type="ECO:0000313" key="2">
    <source>
        <dbReference type="Proteomes" id="UP000007015"/>
    </source>
</evidence>
<name>A2Y2H6_ORYSI</name>
<evidence type="ECO:0000313" key="1">
    <source>
        <dbReference type="EMBL" id="EAY97286.1"/>
    </source>
</evidence>
<dbReference type="HOGENOM" id="CLU_3145051_0_0_1"/>
<dbReference type="Proteomes" id="UP000007015">
    <property type="component" value="Chromosome 5"/>
</dbReference>
<protein>
    <submittedName>
        <fullName evidence="1">Uncharacterized protein</fullName>
    </submittedName>
</protein>
<dbReference type="EMBL" id="CM000130">
    <property type="protein sequence ID" value="EAY97286.1"/>
    <property type="molecule type" value="Genomic_DNA"/>
</dbReference>
<sequence length="49" mass="5505">MAYSPSPADNDDDGGEVVELQMESIAFFSSSVAKLRPFKSGQRKKLRKW</sequence>
<reference evidence="1 2" key="1">
    <citation type="journal article" date="2005" name="PLoS Biol.">
        <title>The genomes of Oryza sativa: a history of duplications.</title>
        <authorList>
            <person name="Yu J."/>
            <person name="Wang J."/>
            <person name="Lin W."/>
            <person name="Li S."/>
            <person name="Li H."/>
            <person name="Zhou J."/>
            <person name="Ni P."/>
            <person name="Dong W."/>
            <person name="Hu S."/>
            <person name="Zeng C."/>
            <person name="Zhang J."/>
            <person name="Zhang Y."/>
            <person name="Li R."/>
            <person name="Xu Z."/>
            <person name="Li S."/>
            <person name="Li X."/>
            <person name="Zheng H."/>
            <person name="Cong L."/>
            <person name="Lin L."/>
            <person name="Yin J."/>
            <person name="Geng J."/>
            <person name="Li G."/>
            <person name="Shi J."/>
            <person name="Liu J."/>
            <person name="Lv H."/>
            <person name="Li J."/>
            <person name="Wang J."/>
            <person name="Deng Y."/>
            <person name="Ran L."/>
            <person name="Shi X."/>
            <person name="Wang X."/>
            <person name="Wu Q."/>
            <person name="Li C."/>
            <person name="Ren X."/>
            <person name="Wang J."/>
            <person name="Wang X."/>
            <person name="Li D."/>
            <person name="Liu D."/>
            <person name="Zhang X."/>
            <person name="Ji Z."/>
            <person name="Zhao W."/>
            <person name="Sun Y."/>
            <person name="Zhang Z."/>
            <person name="Bao J."/>
            <person name="Han Y."/>
            <person name="Dong L."/>
            <person name="Ji J."/>
            <person name="Chen P."/>
            <person name="Wu S."/>
            <person name="Liu J."/>
            <person name="Xiao Y."/>
            <person name="Bu D."/>
            <person name="Tan J."/>
            <person name="Yang L."/>
            <person name="Ye C."/>
            <person name="Zhang J."/>
            <person name="Xu J."/>
            <person name="Zhou Y."/>
            <person name="Yu Y."/>
            <person name="Zhang B."/>
            <person name="Zhuang S."/>
            <person name="Wei H."/>
            <person name="Liu B."/>
            <person name="Lei M."/>
            <person name="Yu H."/>
            <person name="Li Y."/>
            <person name="Xu H."/>
            <person name="Wei S."/>
            <person name="He X."/>
            <person name="Fang L."/>
            <person name="Zhang Z."/>
            <person name="Zhang Y."/>
            <person name="Huang X."/>
            <person name="Su Z."/>
            <person name="Tong W."/>
            <person name="Li J."/>
            <person name="Tong Z."/>
            <person name="Li S."/>
            <person name="Ye J."/>
            <person name="Wang L."/>
            <person name="Fang L."/>
            <person name="Lei T."/>
            <person name="Chen C."/>
            <person name="Chen H."/>
            <person name="Xu Z."/>
            <person name="Li H."/>
            <person name="Huang H."/>
            <person name="Zhang F."/>
            <person name="Xu H."/>
            <person name="Li N."/>
            <person name="Zhao C."/>
            <person name="Li S."/>
            <person name="Dong L."/>
            <person name="Huang Y."/>
            <person name="Li L."/>
            <person name="Xi Y."/>
            <person name="Qi Q."/>
            <person name="Li W."/>
            <person name="Zhang B."/>
            <person name="Hu W."/>
            <person name="Zhang Y."/>
            <person name="Tian X."/>
            <person name="Jiao Y."/>
            <person name="Liang X."/>
            <person name="Jin J."/>
            <person name="Gao L."/>
            <person name="Zheng W."/>
            <person name="Hao B."/>
            <person name="Liu S."/>
            <person name="Wang W."/>
            <person name="Yuan L."/>
            <person name="Cao M."/>
            <person name="McDermott J."/>
            <person name="Samudrala R."/>
            <person name="Wang J."/>
            <person name="Wong G.K."/>
            <person name="Yang H."/>
        </authorList>
    </citation>
    <scope>NUCLEOTIDE SEQUENCE [LARGE SCALE GENOMIC DNA]</scope>
    <source>
        <strain evidence="2">cv. 93-11</strain>
    </source>
</reference>
<dbReference type="Gramene" id="BGIOSGA019497-TA">
    <property type="protein sequence ID" value="BGIOSGA019497-PA"/>
    <property type="gene ID" value="BGIOSGA019497"/>
</dbReference>
<accession>A2Y2H6</accession>
<proteinExistence type="predicted"/>